<feature type="region of interest" description="Disordered" evidence="11">
    <location>
        <begin position="31"/>
        <end position="56"/>
    </location>
</feature>
<feature type="compositionally biased region" description="Basic and acidic residues" evidence="11">
    <location>
        <begin position="37"/>
        <end position="52"/>
    </location>
</feature>
<comment type="caution">
    <text evidence="13">The sequence shown here is derived from an EMBL/GenBank/DDBJ whole genome shotgun (WGS) entry which is preliminary data.</text>
</comment>
<evidence type="ECO:0000256" key="7">
    <source>
        <dbReference type="ARBA" id="ARBA00022741"/>
    </source>
</evidence>
<feature type="domain" description="FAD synthetase" evidence="12">
    <location>
        <begin position="53"/>
        <end position="108"/>
    </location>
</feature>
<evidence type="ECO:0000313" key="13">
    <source>
        <dbReference type="EMBL" id="TMI79215.1"/>
    </source>
</evidence>
<name>A0A537J6T1_9BACT</name>
<evidence type="ECO:0000256" key="4">
    <source>
        <dbReference type="ARBA" id="ARBA00022643"/>
    </source>
</evidence>
<organism evidence="13 14">
    <name type="scientific">Candidatus Segetimicrobium genomatis</name>
    <dbReference type="NCBI Taxonomy" id="2569760"/>
    <lineage>
        <taxon>Bacteria</taxon>
        <taxon>Bacillati</taxon>
        <taxon>Candidatus Sysuimicrobiota</taxon>
        <taxon>Candidatus Sysuimicrobiia</taxon>
        <taxon>Candidatus Sysuimicrobiales</taxon>
        <taxon>Candidatus Segetimicrobiaceae</taxon>
        <taxon>Candidatus Segetimicrobium</taxon>
    </lineage>
</organism>
<evidence type="ECO:0000256" key="9">
    <source>
        <dbReference type="ARBA" id="ARBA00022840"/>
    </source>
</evidence>
<dbReference type="GO" id="GO:0009231">
    <property type="term" value="P:riboflavin biosynthetic process"/>
    <property type="evidence" value="ECO:0007669"/>
    <property type="project" value="InterPro"/>
</dbReference>
<keyword evidence="9" id="KW-0067">ATP-binding</keyword>
<evidence type="ECO:0000256" key="2">
    <source>
        <dbReference type="ARBA" id="ARBA00012393"/>
    </source>
</evidence>
<dbReference type="UniPathway" id="UPA00277">
    <property type="reaction ID" value="UER00407"/>
</dbReference>
<dbReference type="Gene3D" id="3.40.50.620">
    <property type="entry name" value="HUPs"/>
    <property type="match status" value="1"/>
</dbReference>
<dbReference type="GO" id="GO:0003919">
    <property type="term" value="F:FMN adenylyltransferase activity"/>
    <property type="evidence" value="ECO:0007669"/>
    <property type="project" value="UniProtKB-EC"/>
</dbReference>
<keyword evidence="7" id="KW-0547">Nucleotide-binding</keyword>
<keyword evidence="8" id="KW-0274">FAD</keyword>
<sequence length="109" mass="11537">MPGWTAGYCGRSRCWPEPEGGSLLTVRGLSEFPPAERSPRGKIGEQAGDKPPGDSVLALGTFDGLHLGHQQVIRHAVAHAHGSGTRSVAVTFEPHPLEVLRPGTDPVLL</sequence>
<keyword evidence="4" id="KW-0288">FMN</keyword>
<evidence type="ECO:0000256" key="10">
    <source>
        <dbReference type="ARBA" id="ARBA00049494"/>
    </source>
</evidence>
<evidence type="ECO:0000256" key="6">
    <source>
        <dbReference type="ARBA" id="ARBA00022695"/>
    </source>
</evidence>
<dbReference type="Proteomes" id="UP000320048">
    <property type="component" value="Unassembled WGS sequence"/>
</dbReference>
<evidence type="ECO:0000256" key="8">
    <source>
        <dbReference type="ARBA" id="ARBA00022827"/>
    </source>
</evidence>
<protein>
    <recommendedName>
        <fullName evidence="2">FAD synthase</fullName>
        <ecNumber evidence="2">2.7.7.2</ecNumber>
    </recommendedName>
</protein>
<feature type="non-terminal residue" evidence="13">
    <location>
        <position position="109"/>
    </location>
</feature>
<dbReference type="Pfam" id="PF06574">
    <property type="entry name" value="FAD_syn"/>
    <property type="match status" value="1"/>
</dbReference>
<gene>
    <name evidence="13" type="ORF">E6H04_10970</name>
</gene>
<dbReference type="InterPro" id="IPR014729">
    <property type="entry name" value="Rossmann-like_a/b/a_fold"/>
</dbReference>
<comment type="catalytic activity">
    <reaction evidence="10">
        <text>FMN + ATP + H(+) = FAD + diphosphate</text>
        <dbReference type="Rhea" id="RHEA:17237"/>
        <dbReference type="ChEBI" id="CHEBI:15378"/>
        <dbReference type="ChEBI" id="CHEBI:30616"/>
        <dbReference type="ChEBI" id="CHEBI:33019"/>
        <dbReference type="ChEBI" id="CHEBI:57692"/>
        <dbReference type="ChEBI" id="CHEBI:58210"/>
        <dbReference type="EC" id="2.7.7.2"/>
    </reaction>
</comment>
<keyword evidence="6" id="KW-0548">Nucleotidyltransferase</keyword>
<accession>A0A537J6T1</accession>
<evidence type="ECO:0000256" key="11">
    <source>
        <dbReference type="SAM" id="MobiDB-lite"/>
    </source>
</evidence>
<proteinExistence type="predicted"/>
<dbReference type="SUPFAM" id="SSF52374">
    <property type="entry name" value="Nucleotidylyl transferase"/>
    <property type="match status" value="1"/>
</dbReference>
<evidence type="ECO:0000313" key="14">
    <source>
        <dbReference type="Proteomes" id="UP000320048"/>
    </source>
</evidence>
<evidence type="ECO:0000256" key="5">
    <source>
        <dbReference type="ARBA" id="ARBA00022679"/>
    </source>
</evidence>
<reference evidence="13 14" key="1">
    <citation type="journal article" date="2019" name="Nat. Microbiol.">
        <title>Mediterranean grassland soil C-N compound turnover is dependent on rainfall and depth, and is mediated by genomically divergent microorganisms.</title>
        <authorList>
            <person name="Diamond S."/>
            <person name="Andeer P.F."/>
            <person name="Li Z."/>
            <person name="Crits-Christoph A."/>
            <person name="Burstein D."/>
            <person name="Anantharaman K."/>
            <person name="Lane K.R."/>
            <person name="Thomas B.C."/>
            <person name="Pan C."/>
            <person name="Northen T.R."/>
            <person name="Banfield J.F."/>
        </authorList>
    </citation>
    <scope>NUCLEOTIDE SEQUENCE [LARGE SCALE GENOMIC DNA]</scope>
    <source>
        <strain evidence="13">NP_7</strain>
    </source>
</reference>
<keyword evidence="5" id="KW-0808">Transferase</keyword>
<dbReference type="EMBL" id="VBAO01000304">
    <property type="protein sequence ID" value="TMI79215.1"/>
    <property type="molecule type" value="Genomic_DNA"/>
</dbReference>
<dbReference type="GO" id="GO:0006747">
    <property type="term" value="P:FAD biosynthetic process"/>
    <property type="evidence" value="ECO:0007669"/>
    <property type="project" value="UniProtKB-UniPathway"/>
</dbReference>
<evidence type="ECO:0000259" key="12">
    <source>
        <dbReference type="Pfam" id="PF06574"/>
    </source>
</evidence>
<comment type="pathway">
    <text evidence="1">Cofactor biosynthesis; FAD biosynthesis; FAD from FMN: step 1/1.</text>
</comment>
<dbReference type="AlphaFoldDB" id="A0A537J6T1"/>
<dbReference type="EC" id="2.7.7.2" evidence="2"/>
<evidence type="ECO:0000256" key="3">
    <source>
        <dbReference type="ARBA" id="ARBA00022630"/>
    </source>
</evidence>
<evidence type="ECO:0000256" key="1">
    <source>
        <dbReference type="ARBA" id="ARBA00004726"/>
    </source>
</evidence>
<dbReference type="InterPro" id="IPR015864">
    <property type="entry name" value="FAD_synthase"/>
</dbReference>
<dbReference type="GO" id="GO:0005524">
    <property type="term" value="F:ATP binding"/>
    <property type="evidence" value="ECO:0007669"/>
    <property type="project" value="UniProtKB-KW"/>
</dbReference>
<keyword evidence="3" id="KW-0285">Flavoprotein</keyword>